<sequence>MNLVDLVLTVCLLANPTSCRTEHLYFESRGSLGQCMILAPAEIAKWSGSHPSLKIIRWTCVFPAQEPGHMTSLQTFAGEVAS</sequence>
<reference evidence="1 2" key="1">
    <citation type="submission" date="2019-03" db="EMBL/GenBank/DDBJ databases">
        <title>Genomic Encyclopedia of Type Strains, Phase IV (KMG-V): Genome sequencing to study the core and pangenomes of soil and plant-associated prokaryotes.</title>
        <authorList>
            <person name="Whitman W."/>
        </authorList>
    </citation>
    <scope>NUCLEOTIDE SEQUENCE [LARGE SCALE GENOMIC DNA]</scope>
    <source>
        <strain evidence="1 2">Hc14</strain>
    </source>
</reference>
<name>A0A4R3PV15_RHISU</name>
<accession>A0A4R3PV15</accession>
<dbReference type="Proteomes" id="UP000294576">
    <property type="component" value="Unassembled WGS sequence"/>
</dbReference>
<evidence type="ECO:0008006" key="3">
    <source>
        <dbReference type="Google" id="ProtNLM"/>
    </source>
</evidence>
<gene>
    <name evidence="1" type="ORF">EV132_11710</name>
</gene>
<evidence type="ECO:0000313" key="1">
    <source>
        <dbReference type="EMBL" id="TCU11670.1"/>
    </source>
</evidence>
<evidence type="ECO:0000313" key="2">
    <source>
        <dbReference type="Proteomes" id="UP000294576"/>
    </source>
</evidence>
<proteinExistence type="predicted"/>
<organism evidence="1 2">
    <name type="scientific">Rhizobium sullae</name>
    <name type="common">Rhizobium hedysari</name>
    <dbReference type="NCBI Taxonomy" id="50338"/>
    <lineage>
        <taxon>Bacteria</taxon>
        <taxon>Pseudomonadati</taxon>
        <taxon>Pseudomonadota</taxon>
        <taxon>Alphaproteobacteria</taxon>
        <taxon>Hyphomicrobiales</taxon>
        <taxon>Rhizobiaceae</taxon>
        <taxon>Rhizobium/Agrobacterium group</taxon>
        <taxon>Rhizobium</taxon>
    </lineage>
</organism>
<protein>
    <recommendedName>
        <fullName evidence="3">Secreted protein</fullName>
    </recommendedName>
</protein>
<dbReference type="AlphaFoldDB" id="A0A4R3PV15"/>
<dbReference type="EMBL" id="SMBH01000017">
    <property type="protein sequence ID" value="TCU11670.1"/>
    <property type="molecule type" value="Genomic_DNA"/>
</dbReference>
<comment type="caution">
    <text evidence="1">The sequence shown here is derived from an EMBL/GenBank/DDBJ whole genome shotgun (WGS) entry which is preliminary data.</text>
</comment>